<reference evidence="3" key="1">
    <citation type="journal article" date="2017" name="Genome Biol.">
        <title>Comparative genomics reveals high biological diversity and specific adaptations in the industrially and medically important fungal genus Aspergillus.</title>
        <authorList>
            <person name="de Vries R.P."/>
            <person name="Riley R."/>
            <person name="Wiebenga A."/>
            <person name="Aguilar-Osorio G."/>
            <person name="Amillis S."/>
            <person name="Uchima C.A."/>
            <person name="Anderluh G."/>
            <person name="Asadollahi M."/>
            <person name="Askin M."/>
            <person name="Barry K."/>
            <person name="Battaglia E."/>
            <person name="Bayram O."/>
            <person name="Benocci T."/>
            <person name="Braus-Stromeyer S.A."/>
            <person name="Caldana C."/>
            <person name="Canovas D."/>
            <person name="Cerqueira G.C."/>
            <person name="Chen F."/>
            <person name="Chen W."/>
            <person name="Choi C."/>
            <person name="Clum A."/>
            <person name="Dos Santos R.A."/>
            <person name="Damasio A.R."/>
            <person name="Diallinas G."/>
            <person name="Emri T."/>
            <person name="Fekete E."/>
            <person name="Flipphi M."/>
            <person name="Freyberg S."/>
            <person name="Gallo A."/>
            <person name="Gournas C."/>
            <person name="Habgood R."/>
            <person name="Hainaut M."/>
            <person name="Harispe M.L."/>
            <person name="Henrissat B."/>
            <person name="Hilden K.S."/>
            <person name="Hope R."/>
            <person name="Hossain A."/>
            <person name="Karabika E."/>
            <person name="Karaffa L."/>
            <person name="Karanyi Z."/>
            <person name="Krasevec N."/>
            <person name="Kuo A."/>
            <person name="Kusch H."/>
            <person name="LaButti K."/>
            <person name="Lagendijk E.L."/>
            <person name="Lapidus A."/>
            <person name="Levasseur A."/>
            <person name="Lindquist E."/>
            <person name="Lipzen A."/>
            <person name="Logrieco A.F."/>
            <person name="MacCabe A."/>
            <person name="Maekelae M.R."/>
            <person name="Malavazi I."/>
            <person name="Melin P."/>
            <person name="Meyer V."/>
            <person name="Mielnichuk N."/>
            <person name="Miskei M."/>
            <person name="Molnar A.P."/>
            <person name="Mule G."/>
            <person name="Ngan C.Y."/>
            <person name="Orejas M."/>
            <person name="Orosz E."/>
            <person name="Ouedraogo J.P."/>
            <person name="Overkamp K.M."/>
            <person name="Park H.-S."/>
            <person name="Perrone G."/>
            <person name="Piumi F."/>
            <person name="Punt P.J."/>
            <person name="Ram A.F."/>
            <person name="Ramon A."/>
            <person name="Rauscher S."/>
            <person name="Record E."/>
            <person name="Riano-Pachon D.M."/>
            <person name="Robert V."/>
            <person name="Roehrig J."/>
            <person name="Ruller R."/>
            <person name="Salamov A."/>
            <person name="Salih N.S."/>
            <person name="Samson R.A."/>
            <person name="Sandor E."/>
            <person name="Sanguinetti M."/>
            <person name="Schuetze T."/>
            <person name="Sepcic K."/>
            <person name="Shelest E."/>
            <person name="Sherlock G."/>
            <person name="Sophianopoulou V."/>
            <person name="Squina F.M."/>
            <person name="Sun H."/>
            <person name="Susca A."/>
            <person name="Todd R.B."/>
            <person name="Tsang A."/>
            <person name="Unkles S.E."/>
            <person name="van de Wiele N."/>
            <person name="van Rossen-Uffink D."/>
            <person name="Oliveira J.V."/>
            <person name="Vesth T.C."/>
            <person name="Visser J."/>
            <person name="Yu J.-H."/>
            <person name="Zhou M."/>
            <person name="Andersen M.R."/>
            <person name="Archer D.B."/>
            <person name="Baker S.E."/>
            <person name="Benoit I."/>
            <person name="Brakhage A.A."/>
            <person name="Braus G.H."/>
            <person name="Fischer R."/>
            <person name="Frisvad J.C."/>
            <person name="Goldman G.H."/>
            <person name="Houbraken J."/>
            <person name="Oakley B."/>
            <person name="Pocsi I."/>
            <person name="Scazzocchio C."/>
            <person name="Seiboth B."/>
            <person name="vanKuyk P.A."/>
            <person name="Wortman J."/>
            <person name="Dyer P.S."/>
            <person name="Grigoriev I.V."/>
        </authorList>
    </citation>
    <scope>NUCLEOTIDE SEQUENCE [LARGE SCALE GENOMIC DNA]</scope>
    <source>
        <strain evidence="3">CBS 134.48</strain>
    </source>
</reference>
<dbReference type="PANTHER" id="PTHR12358:SF108">
    <property type="entry name" value="DAGKC DOMAIN-CONTAINING PROTEIN"/>
    <property type="match status" value="1"/>
</dbReference>
<dbReference type="GO" id="GO:0046512">
    <property type="term" value="P:sphingosine biosynthetic process"/>
    <property type="evidence" value="ECO:0007669"/>
    <property type="project" value="TreeGrafter"/>
</dbReference>
<dbReference type="InterPro" id="IPR016064">
    <property type="entry name" value="NAD/diacylglycerol_kinase_sf"/>
</dbReference>
<keyword evidence="3" id="KW-1185">Reference proteome</keyword>
<dbReference type="VEuPathDB" id="FungiDB:ASPTUDRAFT_530602"/>
<dbReference type="Gene3D" id="2.60.200.40">
    <property type="match status" value="1"/>
</dbReference>
<dbReference type="GO" id="GO:0001727">
    <property type="term" value="F:lipid kinase activity"/>
    <property type="evidence" value="ECO:0007669"/>
    <property type="project" value="TreeGrafter"/>
</dbReference>
<accession>A0A1L9NE73</accession>
<dbReference type="EMBL" id="KV878187">
    <property type="protein sequence ID" value="OJI87424.1"/>
    <property type="molecule type" value="Genomic_DNA"/>
</dbReference>
<dbReference type="STRING" id="767770.A0A1L9NE73"/>
<dbReference type="Pfam" id="PF00781">
    <property type="entry name" value="DAGK_cat"/>
    <property type="match status" value="1"/>
</dbReference>
<proteinExistence type="predicted"/>
<dbReference type="GO" id="GO:0005737">
    <property type="term" value="C:cytoplasm"/>
    <property type="evidence" value="ECO:0007669"/>
    <property type="project" value="TreeGrafter"/>
</dbReference>
<dbReference type="InterPro" id="IPR017438">
    <property type="entry name" value="ATP-NAD_kinase_N"/>
</dbReference>
<evidence type="ECO:0000313" key="2">
    <source>
        <dbReference type="EMBL" id="OJI87424.1"/>
    </source>
</evidence>
<organism evidence="2 3">
    <name type="scientific">Aspergillus tubingensis (strain CBS 134.48)</name>
    <dbReference type="NCBI Taxonomy" id="767770"/>
    <lineage>
        <taxon>Eukaryota</taxon>
        <taxon>Fungi</taxon>
        <taxon>Dikarya</taxon>
        <taxon>Ascomycota</taxon>
        <taxon>Pezizomycotina</taxon>
        <taxon>Eurotiomycetes</taxon>
        <taxon>Eurotiomycetidae</taxon>
        <taxon>Eurotiales</taxon>
        <taxon>Aspergillaceae</taxon>
        <taxon>Aspergillus</taxon>
        <taxon>Aspergillus subgen. Circumdati</taxon>
    </lineage>
</organism>
<dbReference type="InterPro" id="IPR050187">
    <property type="entry name" value="Lipid_Phosphate_FormReg"/>
</dbReference>
<dbReference type="PANTHER" id="PTHR12358">
    <property type="entry name" value="SPHINGOSINE KINASE"/>
    <property type="match status" value="1"/>
</dbReference>
<dbReference type="OMA" id="YGFHASI"/>
<feature type="domain" description="DAGKc" evidence="1">
    <location>
        <begin position="106"/>
        <end position="250"/>
    </location>
</feature>
<dbReference type="AlphaFoldDB" id="A0A1L9NE73"/>
<dbReference type="GO" id="GO:0016020">
    <property type="term" value="C:membrane"/>
    <property type="evidence" value="ECO:0007669"/>
    <property type="project" value="TreeGrafter"/>
</dbReference>
<dbReference type="SUPFAM" id="SSF111331">
    <property type="entry name" value="NAD kinase/diacylglycerol kinase-like"/>
    <property type="match status" value="1"/>
</dbReference>
<protein>
    <recommendedName>
        <fullName evidence="1">DAGKc domain-containing protein</fullName>
    </recommendedName>
</protein>
<dbReference type="Gene3D" id="3.40.50.10330">
    <property type="entry name" value="Probable inorganic polyphosphate/atp-NAD kinase, domain 1"/>
    <property type="match status" value="1"/>
</dbReference>
<dbReference type="Proteomes" id="UP000184304">
    <property type="component" value="Unassembled WGS sequence"/>
</dbReference>
<name>A0A1L9NE73_ASPTC</name>
<evidence type="ECO:0000313" key="3">
    <source>
        <dbReference type="Proteomes" id="UP000184304"/>
    </source>
</evidence>
<dbReference type="InterPro" id="IPR001206">
    <property type="entry name" value="Diacylglycerol_kinase_cat_dom"/>
</dbReference>
<sequence>MASSVVYTVDVECSNDCGAHKDNIRCISQHDQNELIIACDSIISIVPQKKDGDILYRLLFFRDDDDTCDHESKHTLLESIQLATLPPQLQKHLFTELPPYLRSSGPEGAKIDIIVSTTSGTETGASFCSNILQPLLSYIGVADYELHETKSAQTITELCYERFIPRAKQRLPQTIILLSGDGGLTDIIDAFHSTLESLLVPPTIALIPTGTGNAMANSIGLLTYPTAGLVALLQGTPTSIPTFVAELSPGARYIIDEGRERVPITRNSASFQGNPKVYGGVVASWGLHAALVADSDTVQYRKFGADRFKLAAKELLYPSDSAEPHKFSGKVTLFKLDDQSRSTREELLACTEHMYVLASLVSSLEKNFMISPCSRPLDGRLWMVHFEPMSSSKVMQVMASAYQAGQHVEDESVSYGEIEGFRIEFREADEKWRRICIDGKIIAVEDGGWVEIHKTSRALLMILQHQKASPGCNDD</sequence>
<dbReference type="OrthoDB" id="3853857at2759"/>
<evidence type="ECO:0000259" key="1">
    <source>
        <dbReference type="PROSITE" id="PS50146"/>
    </source>
</evidence>
<gene>
    <name evidence="2" type="ORF">ASPTUDRAFT_530602</name>
</gene>
<dbReference type="PROSITE" id="PS50146">
    <property type="entry name" value="DAGK"/>
    <property type="match status" value="1"/>
</dbReference>